<dbReference type="Proteomes" id="UP001220530">
    <property type="component" value="Chromosome"/>
</dbReference>
<evidence type="ECO:0000313" key="1">
    <source>
        <dbReference type="EMBL" id="WDR02424.1"/>
    </source>
</evidence>
<evidence type="ECO:0000313" key="2">
    <source>
        <dbReference type="Proteomes" id="UP001220530"/>
    </source>
</evidence>
<evidence type="ECO:0008006" key="3">
    <source>
        <dbReference type="Google" id="ProtNLM"/>
    </source>
</evidence>
<proteinExistence type="predicted"/>
<sequence length="61" mass="6566">MKARQKKLDVRRADEFGVDLSPRVTIEKTTPPPARATGRTVDNVGALADEIAALHSGTEAH</sequence>
<dbReference type="InterPro" id="IPR014729">
    <property type="entry name" value="Rossmann-like_a/b/a_fold"/>
</dbReference>
<name>A0ABY7YN15_9HYPH</name>
<organism evidence="1 2">
    <name type="scientific">Devosia algicola</name>
    <dbReference type="NCBI Taxonomy" id="3026418"/>
    <lineage>
        <taxon>Bacteria</taxon>
        <taxon>Pseudomonadati</taxon>
        <taxon>Pseudomonadota</taxon>
        <taxon>Alphaproteobacteria</taxon>
        <taxon>Hyphomicrobiales</taxon>
        <taxon>Devosiaceae</taxon>
        <taxon>Devosia</taxon>
    </lineage>
</organism>
<protein>
    <recommendedName>
        <fullName evidence="3">Electron transfer flavoprotein subunit beta</fullName>
    </recommendedName>
</protein>
<keyword evidence="2" id="KW-1185">Reference proteome</keyword>
<gene>
    <name evidence="1" type="ORF">PSQ19_17715</name>
</gene>
<dbReference type="Gene3D" id="3.40.50.620">
    <property type="entry name" value="HUPs"/>
    <property type="match status" value="1"/>
</dbReference>
<accession>A0ABY7YN15</accession>
<reference evidence="1 2" key="1">
    <citation type="submission" date="2023-02" db="EMBL/GenBank/DDBJ databases">
        <title>Devosia algicola sp. nov., isolated from the phycosphere of marine algae.</title>
        <authorList>
            <person name="Kim J.M."/>
            <person name="Lee J.K."/>
            <person name="Choi B.J."/>
            <person name="Bayburt H."/>
            <person name="Jeon C.O."/>
        </authorList>
    </citation>
    <scope>NUCLEOTIDE SEQUENCE [LARGE SCALE GENOMIC DNA]</scope>
    <source>
        <strain evidence="1 2">G20-9</strain>
    </source>
</reference>
<dbReference type="EMBL" id="CP118246">
    <property type="protein sequence ID" value="WDR02424.1"/>
    <property type="molecule type" value="Genomic_DNA"/>
</dbReference>